<accession>F2LTY6</accession>
<dbReference type="InParanoid" id="F2LTY6"/>
<dbReference type="CDD" id="cd03109">
    <property type="entry name" value="DTBS"/>
    <property type="match status" value="1"/>
</dbReference>
<dbReference type="PANTHER" id="PTHR43210:SF5">
    <property type="entry name" value="DETHIOBIOTIN SYNTHETASE"/>
    <property type="match status" value="1"/>
</dbReference>
<sequence length="202" mass="23119">MSRRIMIFGSNTGVGKTVFSALLSDELKGKGYKIAYIKPIQTGYPNDDDSKYVRNITGLSEEDAFCILKEHKPVAPAAIFESIPIDEIDRVLGRFDNYDFLVIETAGGICSPVDKRLLNFHLSKLLKVEYNVIVIPHRLGCINDALLVDYLAKKEGIDCCFAMNDFFESNIQQKNIELINWFSENRVCCRFKDKIEWLYELM</sequence>
<dbReference type="STRING" id="760142.Hipma_0413"/>
<evidence type="ECO:0000256" key="1">
    <source>
        <dbReference type="ARBA" id="ARBA00022756"/>
    </source>
</evidence>
<evidence type="ECO:0000256" key="2">
    <source>
        <dbReference type="NCBIfam" id="TIGR00347"/>
    </source>
</evidence>
<dbReference type="NCBIfam" id="TIGR00347">
    <property type="entry name" value="bioD"/>
    <property type="match status" value="1"/>
</dbReference>
<evidence type="ECO:0000313" key="4">
    <source>
        <dbReference type="Proteomes" id="UP000008139"/>
    </source>
</evidence>
<dbReference type="PANTHER" id="PTHR43210">
    <property type="entry name" value="DETHIOBIOTIN SYNTHETASE"/>
    <property type="match status" value="1"/>
</dbReference>
<gene>
    <name evidence="3" type="ordered locus">Hipma_0413</name>
</gene>
<dbReference type="HOGENOM" id="CLU_072551_3_1_7"/>
<dbReference type="GO" id="GO:0005829">
    <property type="term" value="C:cytosol"/>
    <property type="evidence" value="ECO:0007669"/>
    <property type="project" value="TreeGrafter"/>
</dbReference>
<dbReference type="GO" id="GO:0009102">
    <property type="term" value="P:biotin biosynthetic process"/>
    <property type="evidence" value="ECO:0007669"/>
    <property type="project" value="UniProtKB-UniRule"/>
</dbReference>
<dbReference type="PIRSF" id="PIRSF006755">
    <property type="entry name" value="DTB_synth"/>
    <property type="match status" value="1"/>
</dbReference>
<keyword evidence="1" id="KW-0093">Biotin biosynthesis</keyword>
<keyword evidence="4" id="KW-1185">Reference proteome</keyword>
<dbReference type="GO" id="GO:0000287">
    <property type="term" value="F:magnesium ion binding"/>
    <property type="evidence" value="ECO:0007669"/>
    <property type="project" value="InterPro"/>
</dbReference>
<dbReference type="eggNOG" id="COG0132">
    <property type="taxonomic scope" value="Bacteria"/>
</dbReference>
<dbReference type="Proteomes" id="UP000008139">
    <property type="component" value="Chromosome"/>
</dbReference>
<reference evidence="3 4" key="1">
    <citation type="journal article" date="2011" name="Stand. Genomic Sci.">
        <title>Complete genome sequence of the thermophilic sulfur-reducer Hippea maritima type strain (MH(2)).</title>
        <authorList>
            <person name="Huntemann M."/>
            <person name="Lu M."/>
            <person name="Nolan M."/>
            <person name="Lapidus A."/>
            <person name="Lucas S."/>
            <person name="Hammon N."/>
            <person name="Deshpande S."/>
            <person name="Cheng J.F."/>
            <person name="Tapia R."/>
            <person name="Han C."/>
            <person name="Goodwin L."/>
            <person name="Pitluck S."/>
            <person name="Liolios K."/>
            <person name="Pagani I."/>
            <person name="Ivanova N."/>
            <person name="Ovchinikova G."/>
            <person name="Pati A."/>
            <person name="Chen A."/>
            <person name="Palaniappan K."/>
            <person name="Land M."/>
            <person name="Hauser L."/>
            <person name="Jeffries C.D."/>
            <person name="Detter J.C."/>
            <person name="Brambilla E.M."/>
            <person name="Rohde M."/>
            <person name="Spring S."/>
            <person name="Goker M."/>
            <person name="Woyke T."/>
            <person name="Bristow J."/>
            <person name="Eisen J.A."/>
            <person name="Markowitz V."/>
            <person name="Hugenholtz P."/>
            <person name="Kyrpides N.C."/>
            <person name="Klenk H.P."/>
            <person name="Mavromatis K."/>
        </authorList>
    </citation>
    <scope>NUCLEOTIDE SEQUENCE [LARGE SCALE GENOMIC DNA]</scope>
    <source>
        <strain evidence="4">ATCC 700847 / DSM 10411 / MH2</strain>
    </source>
</reference>
<protein>
    <recommendedName>
        <fullName evidence="2">Dethiobiotin synthase</fullName>
        <ecNumber evidence="2">6.3.3.3</ecNumber>
    </recommendedName>
</protein>
<dbReference type="InterPro" id="IPR027417">
    <property type="entry name" value="P-loop_NTPase"/>
</dbReference>
<dbReference type="KEGG" id="hmr:Hipma_0413"/>
<dbReference type="SUPFAM" id="SSF52540">
    <property type="entry name" value="P-loop containing nucleoside triphosphate hydrolases"/>
    <property type="match status" value="1"/>
</dbReference>
<organism evidence="3 4">
    <name type="scientific">Hippea maritima (strain ATCC 700847 / DSM 10411 / MH2)</name>
    <dbReference type="NCBI Taxonomy" id="760142"/>
    <lineage>
        <taxon>Bacteria</taxon>
        <taxon>Pseudomonadati</taxon>
        <taxon>Campylobacterota</taxon>
        <taxon>Desulfurellia</taxon>
        <taxon>Desulfurellales</taxon>
        <taxon>Hippeaceae</taxon>
        <taxon>Hippea</taxon>
    </lineage>
</organism>
<dbReference type="FunCoup" id="F2LTY6">
    <property type="interactions" value="360"/>
</dbReference>
<proteinExistence type="predicted"/>
<dbReference type="RefSeq" id="WP_013681426.1">
    <property type="nucleotide sequence ID" value="NC_015318.1"/>
</dbReference>
<dbReference type="GO" id="GO:0005524">
    <property type="term" value="F:ATP binding"/>
    <property type="evidence" value="ECO:0007669"/>
    <property type="project" value="InterPro"/>
</dbReference>
<dbReference type="EMBL" id="CP002606">
    <property type="protein sequence ID" value="AEA33385.1"/>
    <property type="molecule type" value="Genomic_DNA"/>
</dbReference>
<evidence type="ECO:0000313" key="3">
    <source>
        <dbReference type="EMBL" id="AEA33385.1"/>
    </source>
</evidence>
<name>F2LTY6_HIPMA</name>
<dbReference type="GO" id="GO:0004141">
    <property type="term" value="F:dethiobiotin synthase activity"/>
    <property type="evidence" value="ECO:0007669"/>
    <property type="project" value="UniProtKB-UniRule"/>
</dbReference>
<dbReference type="UniPathway" id="UPA00078"/>
<dbReference type="AlphaFoldDB" id="F2LTY6"/>
<dbReference type="Gene3D" id="3.40.50.300">
    <property type="entry name" value="P-loop containing nucleotide triphosphate hydrolases"/>
    <property type="match status" value="1"/>
</dbReference>
<dbReference type="OrthoDB" id="9802097at2"/>
<dbReference type="EC" id="6.3.3.3" evidence="2"/>
<dbReference type="Pfam" id="PF13500">
    <property type="entry name" value="AAA_26"/>
    <property type="match status" value="1"/>
</dbReference>
<reference evidence="4" key="2">
    <citation type="submission" date="2011-03" db="EMBL/GenBank/DDBJ databases">
        <title>The complete genome of Hippea maritima DSM 10411.</title>
        <authorList>
            <consortium name="US DOE Joint Genome Institute (JGI-PGF)"/>
            <person name="Lucas S."/>
            <person name="Copeland A."/>
            <person name="Lapidus A."/>
            <person name="Bruce D."/>
            <person name="Goodwin L."/>
            <person name="Pitluck S."/>
            <person name="Peters L."/>
            <person name="Kyrpides N."/>
            <person name="Mavromatis K."/>
            <person name="Pagani I."/>
            <person name="Ivanova N."/>
            <person name="Mikhailova N."/>
            <person name="Lu M."/>
            <person name="Detter J.C."/>
            <person name="Tapia R."/>
            <person name="Han C."/>
            <person name="Land M."/>
            <person name="Hauser L."/>
            <person name="Markowitz V."/>
            <person name="Cheng J.-F."/>
            <person name="Hugenholtz P."/>
            <person name="Woyke T."/>
            <person name="Wu D."/>
            <person name="Spring S."/>
            <person name="Schroeder M."/>
            <person name="Brambilla E."/>
            <person name="Klenk H.-P."/>
            <person name="Eisen J.A."/>
        </authorList>
    </citation>
    <scope>NUCLEOTIDE SEQUENCE [LARGE SCALE GENOMIC DNA]</scope>
    <source>
        <strain evidence="4">ATCC 700847 / DSM 10411 / MH2</strain>
    </source>
</reference>
<dbReference type="InterPro" id="IPR004472">
    <property type="entry name" value="DTB_synth_BioD"/>
</dbReference>